<dbReference type="InterPro" id="IPR058240">
    <property type="entry name" value="rSAM_sf"/>
</dbReference>
<keyword evidence="11" id="KW-0456">Lyase</keyword>
<dbReference type="InterPro" id="IPR000385">
    <property type="entry name" value="MoaA_NifB_PqqE_Fe-S-bd_CS"/>
</dbReference>
<evidence type="ECO:0000256" key="6">
    <source>
        <dbReference type="ARBA" id="ARBA00022741"/>
    </source>
</evidence>
<dbReference type="InterPro" id="IPR010505">
    <property type="entry name" value="MoaA_twitch"/>
</dbReference>
<dbReference type="SFLD" id="SFLDS00029">
    <property type="entry name" value="Radical_SAM"/>
    <property type="match status" value="1"/>
</dbReference>
<dbReference type="EMBL" id="PRLD01000005">
    <property type="protein sequence ID" value="RAW57947.1"/>
    <property type="molecule type" value="Genomic_DNA"/>
</dbReference>
<dbReference type="Pfam" id="PF04055">
    <property type="entry name" value="Radical_SAM"/>
    <property type="match status" value="1"/>
</dbReference>
<dbReference type="RefSeq" id="WP_112090781.1">
    <property type="nucleotide sequence ID" value="NZ_PRLD01000005.1"/>
</dbReference>
<keyword evidence="9" id="KW-0342">GTP-binding</keyword>
<evidence type="ECO:0000256" key="8">
    <source>
        <dbReference type="ARBA" id="ARBA00023014"/>
    </source>
</evidence>
<evidence type="ECO:0000256" key="2">
    <source>
        <dbReference type="ARBA" id="ARBA00012167"/>
    </source>
</evidence>
<evidence type="ECO:0000256" key="12">
    <source>
        <dbReference type="ARBA" id="ARBA00048697"/>
    </source>
</evidence>
<evidence type="ECO:0000256" key="9">
    <source>
        <dbReference type="ARBA" id="ARBA00023134"/>
    </source>
</evidence>
<evidence type="ECO:0000256" key="5">
    <source>
        <dbReference type="ARBA" id="ARBA00022723"/>
    </source>
</evidence>
<keyword evidence="3" id="KW-0004">4Fe-4S</keyword>
<dbReference type="SFLD" id="SFLDG01383">
    <property type="entry name" value="cyclic_pyranopterin_phosphate"/>
    <property type="match status" value="1"/>
</dbReference>
<keyword evidence="8" id="KW-0411">Iron-sulfur</keyword>
<accession>A0A329U5T6</accession>
<dbReference type="Pfam" id="PF06463">
    <property type="entry name" value="Mob_synth_C"/>
    <property type="match status" value="1"/>
</dbReference>
<sequence>MYDQANRDIHCLRLSLTESCNLRCCYCRPQEPAALPPQELTDAELLHLVQLFAACGIDTLRLTGGEPLLRAGVPQLTARLKAVPGIRKVTLTTNGTLLSAQLPALKEAGLDGINLSLNSLSYTRNKRISRLTPQQHAAVKQAFEDAMFCGIPLKLNYMALRGYNEQDYRWLVRRYVRFFPVRLRFLELMPVGCARELQELGIPNSEILQQLRQDYPRLYSLPPAQSAAFGDGPAVYYTNPGWAGSVGFISPVHGKEPFCTRCNRVRLSASGFLRPCLASEEGVELGKMLRGGASDVQLLEAIRAAVRSKPLQHPFHPWDCLDIPVTRDMYRIGG</sequence>
<evidence type="ECO:0000313" key="14">
    <source>
        <dbReference type="EMBL" id="RAW57947.1"/>
    </source>
</evidence>
<dbReference type="GO" id="GO:0046872">
    <property type="term" value="F:metal ion binding"/>
    <property type="evidence" value="ECO:0007669"/>
    <property type="project" value="UniProtKB-KW"/>
</dbReference>
<evidence type="ECO:0000256" key="10">
    <source>
        <dbReference type="ARBA" id="ARBA00023150"/>
    </source>
</evidence>
<dbReference type="GO" id="GO:0005525">
    <property type="term" value="F:GTP binding"/>
    <property type="evidence" value="ECO:0007669"/>
    <property type="project" value="UniProtKB-KW"/>
</dbReference>
<dbReference type="PROSITE" id="PS01305">
    <property type="entry name" value="MOAA_NIFB_PQQE"/>
    <property type="match status" value="1"/>
</dbReference>
<keyword evidence="6" id="KW-0547">Nucleotide-binding</keyword>
<dbReference type="CDD" id="cd01335">
    <property type="entry name" value="Radical_SAM"/>
    <property type="match status" value="1"/>
</dbReference>
<feature type="domain" description="Radical SAM core" evidence="13">
    <location>
        <begin position="4"/>
        <end position="218"/>
    </location>
</feature>
<dbReference type="Proteomes" id="UP000251281">
    <property type="component" value="Unassembled WGS sequence"/>
</dbReference>
<evidence type="ECO:0000256" key="4">
    <source>
        <dbReference type="ARBA" id="ARBA00022691"/>
    </source>
</evidence>
<gene>
    <name evidence="14" type="ORF">C4N24_06560</name>
</gene>
<name>A0A329U5T6_9FIRM</name>
<keyword evidence="7" id="KW-0408">Iron</keyword>
<dbReference type="Gene3D" id="3.20.20.70">
    <property type="entry name" value="Aldolase class I"/>
    <property type="match status" value="1"/>
</dbReference>
<dbReference type="InterPro" id="IPR007197">
    <property type="entry name" value="rSAM"/>
</dbReference>
<protein>
    <recommendedName>
        <fullName evidence="2">GTP 3',8-cyclase</fullName>
        <ecNumber evidence="2">4.1.99.22</ecNumber>
    </recommendedName>
</protein>
<comment type="catalytic activity">
    <reaction evidence="12">
        <text>GTP + AH2 + S-adenosyl-L-methionine = (8S)-3',8-cyclo-7,8-dihydroguanosine 5'-triphosphate + 5'-deoxyadenosine + L-methionine + A + H(+)</text>
        <dbReference type="Rhea" id="RHEA:49576"/>
        <dbReference type="ChEBI" id="CHEBI:13193"/>
        <dbReference type="ChEBI" id="CHEBI:15378"/>
        <dbReference type="ChEBI" id="CHEBI:17319"/>
        <dbReference type="ChEBI" id="CHEBI:17499"/>
        <dbReference type="ChEBI" id="CHEBI:37565"/>
        <dbReference type="ChEBI" id="CHEBI:57844"/>
        <dbReference type="ChEBI" id="CHEBI:59789"/>
        <dbReference type="ChEBI" id="CHEBI:131766"/>
        <dbReference type="EC" id="4.1.99.22"/>
    </reaction>
</comment>
<dbReference type="InterPro" id="IPR050105">
    <property type="entry name" value="MoCo_biosynth_MoaA/MoaC"/>
</dbReference>
<evidence type="ECO:0000256" key="7">
    <source>
        <dbReference type="ARBA" id="ARBA00023004"/>
    </source>
</evidence>
<dbReference type="CDD" id="cd21117">
    <property type="entry name" value="Twitch_MoaA"/>
    <property type="match status" value="1"/>
</dbReference>
<keyword evidence="10" id="KW-0501">Molybdenum cofactor biosynthesis</keyword>
<dbReference type="PANTHER" id="PTHR22960">
    <property type="entry name" value="MOLYBDOPTERIN COFACTOR SYNTHESIS PROTEIN A"/>
    <property type="match status" value="1"/>
</dbReference>
<dbReference type="AlphaFoldDB" id="A0A329U5T6"/>
<comment type="cofactor">
    <cofactor evidence="1">
        <name>[4Fe-4S] cluster</name>
        <dbReference type="ChEBI" id="CHEBI:49883"/>
    </cofactor>
</comment>
<evidence type="ECO:0000256" key="11">
    <source>
        <dbReference type="ARBA" id="ARBA00023239"/>
    </source>
</evidence>
<keyword evidence="4" id="KW-0949">S-adenosyl-L-methionine</keyword>
<dbReference type="SUPFAM" id="SSF102114">
    <property type="entry name" value="Radical SAM enzymes"/>
    <property type="match status" value="1"/>
</dbReference>
<dbReference type="SFLD" id="SFLDG01386">
    <property type="entry name" value="main_SPASM_domain-containing"/>
    <property type="match status" value="1"/>
</dbReference>
<dbReference type="InterPro" id="IPR006638">
    <property type="entry name" value="Elp3/MiaA/NifB-like_rSAM"/>
</dbReference>
<keyword evidence="5" id="KW-0479">Metal-binding</keyword>
<dbReference type="GO" id="GO:0061799">
    <property type="term" value="F:cyclic pyranopterin monophosphate synthase activity"/>
    <property type="evidence" value="ECO:0007669"/>
    <property type="project" value="TreeGrafter"/>
</dbReference>
<dbReference type="PANTHER" id="PTHR22960:SF0">
    <property type="entry name" value="MOLYBDENUM COFACTOR BIOSYNTHESIS PROTEIN 1"/>
    <property type="match status" value="1"/>
</dbReference>
<dbReference type="GO" id="GO:0061798">
    <property type="term" value="F:GTP 3',8'-cyclase activity"/>
    <property type="evidence" value="ECO:0007669"/>
    <property type="project" value="UniProtKB-EC"/>
</dbReference>
<dbReference type="GO" id="GO:0051539">
    <property type="term" value="F:4 iron, 4 sulfur cluster binding"/>
    <property type="evidence" value="ECO:0007669"/>
    <property type="project" value="UniProtKB-KW"/>
</dbReference>
<evidence type="ECO:0000259" key="13">
    <source>
        <dbReference type="PROSITE" id="PS51918"/>
    </source>
</evidence>
<dbReference type="InterPro" id="IPR013785">
    <property type="entry name" value="Aldolase_TIM"/>
</dbReference>
<dbReference type="PROSITE" id="PS51918">
    <property type="entry name" value="RADICAL_SAM"/>
    <property type="match status" value="1"/>
</dbReference>
<dbReference type="SFLD" id="SFLDG01067">
    <property type="entry name" value="SPASM/twitch_domain_containing"/>
    <property type="match status" value="1"/>
</dbReference>
<organism evidence="14 15">
    <name type="scientific">Faecalibacterium prausnitzii</name>
    <dbReference type="NCBI Taxonomy" id="853"/>
    <lineage>
        <taxon>Bacteria</taxon>
        <taxon>Bacillati</taxon>
        <taxon>Bacillota</taxon>
        <taxon>Clostridia</taxon>
        <taxon>Eubacteriales</taxon>
        <taxon>Oscillospiraceae</taxon>
        <taxon>Faecalibacterium</taxon>
    </lineage>
</organism>
<reference evidence="14 15" key="1">
    <citation type="submission" date="2018-02" db="EMBL/GenBank/DDBJ databases">
        <title>Complete genome sequencing of Faecalibacterium prausnitzii strains isolated from the human gut.</title>
        <authorList>
            <person name="Fitzgerald B.C."/>
            <person name="Shkoporov A.N."/>
            <person name="Ross P.R."/>
            <person name="Hill C."/>
        </authorList>
    </citation>
    <scope>NUCLEOTIDE SEQUENCE [LARGE SCALE GENOMIC DNA]</scope>
    <source>
        <strain evidence="14 15">APC923/51-1</strain>
    </source>
</reference>
<evidence type="ECO:0000256" key="3">
    <source>
        <dbReference type="ARBA" id="ARBA00022485"/>
    </source>
</evidence>
<evidence type="ECO:0000256" key="1">
    <source>
        <dbReference type="ARBA" id="ARBA00001966"/>
    </source>
</evidence>
<comment type="caution">
    <text evidence="14">The sequence shown here is derived from an EMBL/GenBank/DDBJ whole genome shotgun (WGS) entry which is preliminary data.</text>
</comment>
<evidence type="ECO:0000313" key="15">
    <source>
        <dbReference type="Proteomes" id="UP000251281"/>
    </source>
</evidence>
<dbReference type="UniPathway" id="UPA00344"/>
<dbReference type="SMART" id="SM00729">
    <property type="entry name" value="Elp3"/>
    <property type="match status" value="1"/>
</dbReference>
<dbReference type="InterPro" id="IPR040064">
    <property type="entry name" value="MoaA-like"/>
</dbReference>
<dbReference type="GO" id="GO:0006777">
    <property type="term" value="P:Mo-molybdopterin cofactor biosynthetic process"/>
    <property type="evidence" value="ECO:0007669"/>
    <property type="project" value="UniProtKB-KW"/>
</dbReference>
<proteinExistence type="predicted"/>
<dbReference type="EC" id="4.1.99.22" evidence="2"/>